<accession>A0ABN2VMZ8</accession>
<evidence type="ECO:0000313" key="1">
    <source>
        <dbReference type="EMBL" id="GAA2065585.1"/>
    </source>
</evidence>
<proteinExistence type="predicted"/>
<organism evidence="1 2">
    <name type="scientific">Streptomyces albiaxialis</name>
    <dbReference type="NCBI Taxonomy" id="329523"/>
    <lineage>
        <taxon>Bacteria</taxon>
        <taxon>Bacillati</taxon>
        <taxon>Actinomycetota</taxon>
        <taxon>Actinomycetes</taxon>
        <taxon>Kitasatosporales</taxon>
        <taxon>Streptomycetaceae</taxon>
        <taxon>Streptomyces</taxon>
    </lineage>
</organism>
<name>A0ABN2VMZ8_9ACTN</name>
<evidence type="ECO:0000313" key="2">
    <source>
        <dbReference type="Proteomes" id="UP001500016"/>
    </source>
</evidence>
<reference evidence="1 2" key="1">
    <citation type="journal article" date="2019" name="Int. J. Syst. Evol. Microbiol.">
        <title>The Global Catalogue of Microorganisms (GCM) 10K type strain sequencing project: providing services to taxonomists for standard genome sequencing and annotation.</title>
        <authorList>
            <consortium name="The Broad Institute Genomics Platform"/>
            <consortium name="The Broad Institute Genome Sequencing Center for Infectious Disease"/>
            <person name="Wu L."/>
            <person name="Ma J."/>
        </authorList>
    </citation>
    <scope>NUCLEOTIDE SEQUENCE [LARGE SCALE GENOMIC DNA]</scope>
    <source>
        <strain evidence="1 2">JCM 15478</strain>
    </source>
</reference>
<dbReference type="Proteomes" id="UP001500016">
    <property type="component" value="Unassembled WGS sequence"/>
</dbReference>
<keyword evidence="2" id="KW-1185">Reference proteome</keyword>
<comment type="caution">
    <text evidence="1">The sequence shown here is derived from an EMBL/GenBank/DDBJ whole genome shotgun (WGS) entry which is preliminary data.</text>
</comment>
<gene>
    <name evidence="1" type="ORF">GCM10009801_11070</name>
</gene>
<dbReference type="EMBL" id="BAAAPE010000002">
    <property type="protein sequence ID" value="GAA2065585.1"/>
    <property type="molecule type" value="Genomic_DNA"/>
</dbReference>
<sequence length="53" mass="5746">MHEQLQGESLLLVPALSVCVLPVRALPVRVLSARFLSVPARCRALPGTLVRVL</sequence>
<protein>
    <submittedName>
        <fullName evidence="1">Uncharacterized protein</fullName>
    </submittedName>
</protein>